<dbReference type="Proteomes" id="UP000290439">
    <property type="component" value="Chromosome"/>
</dbReference>
<dbReference type="RefSeq" id="WP_130916014.1">
    <property type="nucleotide sequence ID" value="NZ_LR215973.1"/>
</dbReference>
<feature type="region of interest" description="Disordered" evidence="1">
    <location>
        <begin position="117"/>
        <end position="149"/>
    </location>
</feature>
<feature type="compositionally biased region" description="Basic and acidic residues" evidence="1">
    <location>
        <begin position="136"/>
        <end position="149"/>
    </location>
</feature>
<evidence type="ECO:0000313" key="2">
    <source>
        <dbReference type="EMBL" id="VFA97024.1"/>
    </source>
</evidence>
<name>A0A4U8VYH2_9NOCA</name>
<accession>A0A4U8VYH2</accession>
<proteinExistence type="predicted"/>
<organism evidence="2 3">
    <name type="scientific">Nocardia cyriacigeorgica</name>
    <dbReference type="NCBI Taxonomy" id="135487"/>
    <lineage>
        <taxon>Bacteria</taxon>
        <taxon>Bacillati</taxon>
        <taxon>Actinomycetota</taxon>
        <taxon>Actinomycetes</taxon>
        <taxon>Mycobacteriales</taxon>
        <taxon>Nocardiaceae</taxon>
        <taxon>Nocardia</taxon>
    </lineage>
</organism>
<sequence>MSEFTEISAHLAELSDADLLAVIRTATAGRVALAAVHEAAVNLPAETGHTHPRPDVSPPTVIDAGYGSDPDAPVSGQVGDVSAVPPVPGSVGGAAGAGYSPGGVPTFESVRDKVEQRYGTAQGMGELDRQTPAGRSADEQWQAREEAARERLEQIRKSLRDNDDE</sequence>
<dbReference type="EMBL" id="LR215973">
    <property type="protein sequence ID" value="VFA97024.1"/>
    <property type="molecule type" value="Genomic_DNA"/>
</dbReference>
<evidence type="ECO:0000313" key="3">
    <source>
        <dbReference type="Proteomes" id="UP000290439"/>
    </source>
</evidence>
<dbReference type="AlphaFoldDB" id="A0A4U8VYH2"/>
<feature type="region of interest" description="Disordered" evidence="1">
    <location>
        <begin position="45"/>
        <end position="89"/>
    </location>
</feature>
<gene>
    <name evidence="2" type="ORF">NCTC10797_00780</name>
</gene>
<evidence type="ECO:0008006" key="4">
    <source>
        <dbReference type="Google" id="ProtNLM"/>
    </source>
</evidence>
<evidence type="ECO:0000256" key="1">
    <source>
        <dbReference type="SAM" id="MobiDB-lite"/>
    </source>
</evidence>
<protein>
    <recommendedName>
        <fullName evidence="4">PspA domain-containing protein</fullName>
    </recommendedName>
</protein>
<reference evidence="2 3" key="1">
    <citation type="submission" date="2019-02" db="EMBL/GenBank/DDBJ databases">
        <authorList>
            <consortium name="Pathogen Informatics"/>
        </authorList>
    </citation>
    <scope>NUCLEOTIDE SEQUENCE [LARGE SCALE GENOMIC DNA]</scope>
    <source>
        <strain evidence="2 3">3012STDY6756504</strain>
    </source>
</reference>